<reference evidence="3" key="1">
    <citation type="journal article" date="2020" name="Stud. Mycol.">
        <title>101 Dothideomycetes genomes: a test case for predicting lifestyles and emergence of pathogens.</title>
        <authorList>
            <person name="Haridas S."/>
            <person name="Albert R."/>
            <person name="Binder M."/>
            <person name="Bloem J."/>
            <person name="Labutti K."/>
            <person name="Salamov A."/>
            <person name="Andreopoulos B."/>
            <person name="Baker S."/>
            <person name="Barry K."/>
            <person name="Bills G."/>
            <person name="Bluhm B."/>
            <person name="Cannon C."/>
            <person name="Castanera R."/>
            <person name="Culley D."/>
            <person name="Daum C."/>
            <person name="Ezra D."/>
            <person name="Gonzalez J."/>
            <person name="Henrissat B."/>
            <person name="Kuo A."/>
            <person name="Liang C."/>
            <person name="Lipzen A."/>
            <person name="Lutzoni F."/>
            <person name="Magnuson J."/>
            <person name="Mondo S."/>
            <person name="Nolan M."/>
            <person name="Ohm R."/>
            <person name="Pangilinan J."/>
            <person name="Park H.-J."/>
            <person name="Ramirez L."/>
            <person name="Alfaro M."/>
            <person name="Sun H."/>
            <person name="Tritt A."/>
            <person name="Yoshinaga Y."/>
            <person name="Zwiers L.-H."/>
            <person name="Turgeon B."/>
            <person name="Goodwin S."/>
            <person name="Spatafora J."/>
            <person name="Crous P."/>
            <person name="Grigoriev I."/>
        </authorList>
    </citation>
    <scope>NUCLEOTIDE SEQUENCE</scope>
    <source>
        <strain evidence="3">CBS 113818</strain>
    </source>
</reference>
<name>A0A6A7AF21_9PLEO</name>
<keyword evidence="1" id="KW-0812">Transmembrane</keyword>
<dbReference type="EMBL" id="MU006218">
    <property type="protein sequence ID" value="KAF2831257.1"/>
    <property type="molecule type" value="Genomic_DNA"/>
</dbReference>
<gene>
    <name evidence="3" type="ORF">CC86DRAFT_137061</name>
</gene>
<feature type="domain" description="DUF6594" evidence="2">
    <location>
        <begin position="10"/>
        <end position="275"/>
    </location>
</feature>
<protein>
    <recommendedName>
        <fullName evidence="2">DUF6594 domain-containing protein</fullName>
    </recommendedName>
</protein>
<dbReference type="Proteomes" id="UP000799424">
    <property type="component" value="Unassembled WGS sequence"/>
</dbReference>
<proteinExistence type="predicted"/>
<dbReference type="Pfam" id="PF20237">
    <property type="entry name" value="DUF6594"/>
    <property type="match status" value="1"/>
</dbReference>
<dbReference type="OrthoDB" id="3793504at2759"/>
<sequence>MHGFKYTWSSLYAAFNETPELTKFRRYVDLWSWILNNQVSDIEKQLKECNEVTADVVGRARDNCEFVVTDYHRAYADEEHPQLKPKMEELVRLVRRYSKDLMLAQDVANLPEQDNVFARYLANYPGLLVNRLYGPTKEPADIYQEVPSHAGTCSLKSREDEDFVTNLMLKHLQATNEWRQGFIDRVLRRPVREKTALPQYFSLKTIRTIMHIIAGVYVPILFAGSLKILSSLESESTRIVVLGLLCLLLMWSLILLVPTLRRSDLFAIAAAYFAVGGVYIGAKGLDRH</sequence>
<evidence type="ECO:0000313" key="3">
    <source>
        <dbReference type="EMBL" id="KAF2831257.1"/>
    </source>
</evidence>
<feature type="transmembrane region" description="Helical" evidence="1">
    <location>
        <begin position="241"/>
        <end position="259"/>
    </location>
</feature>
<feature type="transmembrane region" description="Helical" evidence="1">
    <location>
        <begin position="209"/>
        <end position="229"/>
    </location>
</feature>
<keyword evidence="1" id="KW-1133">Transmembrane helix</keyword>
<keyword evidence="1" id="KW-0472">Membrane</keyword>
<keyword evidence="4" id="KW-1185">Reference proteome</keyword>
<accession>A0A6A7AF21</accession>
<organism evidence="3 4">
    <name type="scientific">Ophiobolus disseminans</name>
    <dbReference type="NCBI Taxonomy" id="1469910"/>
    <lineage>
        <taxon>Eukaryota</taxon>
        <taxon>Fungi</taxon>
        <taxon>Dikarya</taxon>
        <taxon>Ascomycota</taxon>
        <taxon>Pezizomycotina</taxon>
        <taxon>Dothideomycetes</taxon>
        <taxon>Pleosporomycetidae</taxon>
        <taxon>Pleosporales</taxon>
        <taxon>Pleosporineae</taxon>
        <taxon>Phaeosphaeriaceae</taxon>
        <taxon>Ophiobolus</taxon>
    </lineage>
</organism>
<feature type="transmembrane region" description="Helical" evidence="1">
    <location>
        <begin position="265"/>
        <end position="282"/>
    </location>
</feature>
<dbReference type="PANTHER" id="PTHR34502">
    <property type="entry name" value="DUF6594 DOMAIN-CONTAINING PROTEIN-RELATED"/>
    <property type="match status" value="1"/>
</dbReference>
<evidence type="ECO:0000256" key="1">
    <source>
        <dbReference type="SAM" id="Phobius"/>
    </source>
</evidence>
<dbReference type="AlphaFoldDB" id="A0A6A7AF21"/>
<evidence type="ECO:0000259" key="2">
    <source>
        <dbReference type="Pfam" id="PF20237"/>
    </source>
</evidence>
<evidence type="ECO:0000313" key="4">
    <source>
        <dbReference type="Proteomes" id="UP000799424"/>
    </source>
</evidence>
<dbReference type="InterPro" id="IPR046529">
    <property type="entry name" value="DUF6594"/>
</dbReference>
<dbReference type="PANTHER" id="PTHR34502:SF4">
    <property type="entry name" value="DUF6594 DOMAIN-CONTAINING PROTEIN"/>
    <property type="match status" value="1"/>
</dbReference>